<dbReference type="NCBIfam" id="NF033527">
    <property type="entry name" value="transpos_Tn3"/>
    <property type="match status" value="1"/>
</dbReference>
<reference evidence="7" key="1">
    <citation type="journal article" date="2003" name="Plasmid">
        <title>Nucleotide sequence based characterizations of two cryptic plasmids from the marine bacterium Ruegeria isolate PR1b.</title>
        <authorList>
            <person name="Zhong Z."/>
            <person name="Caspi R."/>
            <person name="Helinski D."/>
            <person name="Knauf V."/>
            <person name="Sykes S."/>
            <person name="O'Byrne C."/>
            <person name="Shea T.P."/>
            <person name="Wilkinson J.E."/>
            <person name="DeLoughery C."/>
            <person name="Toukdarian A."/>
        </authorList>
    </citation>
    <scope>NUCLEOTIDE SEQUENCE</scope>
    <source>
        <strain evidence="7">PR1b</strain>
        <plasmid evidence="7">pSD20</plasmid>
    </source>
</reference>
<evidence type="ECO:0000259" key="5">
    <source>
        <dbReference type="Pfam" id="PF01526"/>
    </source>
</evidence>
<protein>
    <submittedName>
        <fullName evidence="7">RB135</fullName>
    </submittedName>
</protein>
<dbReference type="RefSeq" id="WP_011116762.1">
    <property type="nucleotide sequence ID" value="NC_004929.1"/>
</dbReference>
<keyword evidence="3" id="KW-0238">DNA-binding</keyword>
<evidence type="ECO:0000256" key="4">
    <source>
        <dbReference type="ARBA" id="ARBA00023172"/>
    </source>
</evidence>
<dbReference type="Pfam" id="PF01526">
    <property type="entry name" value="DDE_Tnp_Tn3"/>
    <property type="match status" value="1"/>
</dbReference>
<name>Q8KWA7_9RHOB</name>
<dbReference type="Pfam" id="PF13700">
    <property type="entry name" value="DUF4158"/>
    <property type="match status" value="1"/>
</dbReference>
<keyword evidence="4" id="KW-0233">DNA recombination</keyword>
<dbReference type="GO" id="GO:0006313">
    <property type="term" value="P:DNA transposition"/>
    <property type="evidence" value="ECO:0007669"/>
    <property type="project" value="InterPro"/>
</dbReference>
<dbReference type="EMBL" id="AF416330">
    <property type="protein sequence ID" value="AAN05156.1"/>
    <property type="molecule type" value="Genomic_DNA"/>
</dbReference>
<evidence type="ECO:0000313" key="7">
    <source>
        <dbReference type="EMBL" id="AAN05156.1"/>
    </source>
</evidence>
<dbReference type="InterPro" id="IPR002513">
    <property type="entry name" value="Tn3_Tnp_DDE_dom"/>
</dbReference>
<evidence type="ECO:0000256" key="1">
    <source>
        <dbReference type="ARBA" id="ARBA00009402"/>
    </source>
</evidence>
<geneLocation type="plasmid" evidence="7">
    <name>pSD20</name>
</geneLocation>
<feature type="domain" description="Tn3 transposase DDE" evidence="5">
    <location>
        <begin position="571"/>
        <end position="957"/>
    </location>
</feature>
<keyword evidence="7" id="KW-0614">Plasmid</keyword>
<evidence type="ECO:0000256" key="3">
    <source>
        <dbReference type="ARBA" id="ARBA00023125"/>
    </source>
</evidence>
<dbReference type="GO" id="GO:0003677">
    <property type="term" value="F:DNA binding"/>
    <property type="evidence" value="ECO:0007669"/>
    <property type="project" value="UniProtKB-KW"/>
</dbReference>
<evidence type="ECO:0000256" key="2">
    <source>
        <dbReference type="ARBA" id="ARBA00022578"/>
    </source>
</evidence>
<dbReference type="GO" id="GO:0004803">
    <property type="term" value="F:transposase activity"/>
    <property type="evidence" value="ECO:0007669"/>
    <property type="project" value="InterPro"/>
</dbReference>
<proteinExistence type="inferred from homology"/>
<feature type="domain" description="DUF4158" evidence="6">
    <location>
        <begin position="6"/>
        <end position="169"/>
    </location>
</feature>
<dbReference type="AlphaFoldDB" id="Q8KWA7"/>
<dbReference type="InterPro" id="IPR047653">
    <property type="entry name" value="Tn3-like_transpos"/>
</dbReference>
<keyword evidence="2" id="KW-0815">Transposition</keyword>
<dbReference type="InterPro" id="IPR025296">
    <property type="entry name" value="DUF4158"/>
</dbReference>
<sequence>MPRRSILTERQRSALFDLPTDETLMLRHYTLADDDIEHINERRRPENKIGFALQLCALRYPGRLLSSGEVIPEKVLRFIAAQLGLTGDDVLPYAARRQTRQQHLHALRQVYGFKMFSGQGARSLKAWLENEAETARSNEDLARRFVEECRRSQVILPGISVIERLCADALVSAERRIESRITAKLDDRIKDQLDSLLTEIVDGNVTRFIWLRRFEVGGNSAGASRLLDRLEFLQGLGLSPDILVDVPPHRITRLRRQGERYFADGLRDITSDRRLAILAVCAVEWKAAIADAVIETHDRIVGKTWRDAKRLSDARIADARSSLRETLRSFKDLGAALLEAKADGVSLDAAVEVACGWSHLERMVTTAAELTDTMAADALSHVVHGYHRFRRYAPRMLRALDICAAPVAAPLMQATKIIAQDQTDAPRQVGFLRRTSKWHRHLNAEDPGDDRLWEVAVLFQVREAFRSGDIWLPHSRRYADLKQALVPIETARACPRLTMPFEPEIWLDDRKARLAEGMKRLAKAARAGAIPGGSIENGVLKVDRLTAAIPADADGVVLDLYGRLPAVRITDLLQEVDDDIGFTEAFTHLRTGVPCKDRIGLLNVLLAEGLNLGLSKMAEATSSHDYFQLSRLSRWHVESDAINRALAKVIEAQTNLPMAQFWGGGTTASSDGQFFPTTRHGEAMNLINAKYGQEPGLKAYTHVSDQFGPFATQNIPATVNEAPYILDGLLMNEVGKKIKEQYSDTGGFTDHVFAATALLSYRFVPRIRDLPSKRLYLFDPVAAPKEIRGLVGGKIREKLIMENWPDILRAVATMAAGVMPPSRLLRKFASYPRQHELAVALREIGRIERTLFIIDWLLDADMQRRAQIGLNKGEAHHALKNALRIGRQGEIRDRTSEGQHYRMAGLNLLAAIIIFWNTKHLGHAVAARKGAGLDCSPQLLAHISPLGWAHILLTGEYRWKSR</sequence>
<evidence type="ECO:0000259" key="6">
    <source>
        <dbReference type="Pfam" id="PF13700"/>
    </source>
</evidence>
<organism evidence="7">
    <name type="scientific">Ruegeria sp. PR1b</name>
    <dbReference type="NCBI Taxonomy" id="185588"/>
    <lineage>
        <taxon>Bacteria</taxon>
        <taxon>Pseudomonadati</taxon>
        <taxon>Pseudomonadota</taxon>
        <taxon>Alphaproteobacteria</taxon>
        <taxon>Rhodobacterales</taxon>
        <taxon>Roseobacteraceae</taxon>
        <taxon>Ruegeria</taxon>
    </lineage>
</organism>
<accession>Q8KWA7</accession>
<comment type="similarity">
    <text evidence="1">Belongs to the transposase 7 family.</text>
</comment>